<reference evidence="3 4" key="1">
    <citation type="submission" date="2021-12" db="EMBL/GenBank/DDBJ databases">
        <title>Discovery of the Pendulisporaceae a myxobacterial family with distinct sporulation behavior and unique specialized metabolism.</title>
        <authorList>
            <person name="Garcia R."/>
            <person name="Popoff A."/>
            <person name="Bader C.D."/>
            <person name="Loehr J."/>
            <person name="Walesch S."/>
            <person name="Walt C."/>
            <person name="Boldt J."/>
            <person name="Bunk B."/>
            <person name="Haeckl F.J.F.P.J."/>
            <person name="Gunesch A.P."/>
            <person name="Birkelbach J."/>
            <person name="Nuebel U."/>
            <person name="Pietschmann T."/>
            <person name="Bach T."/>
            <person name="Mueller R."/>
        </authorList>
    </citation>
    <scope>NUCLEOTIDE SEQUENCE [LARGE SCALE GENOMIC DNA]</scope>
    <source>
        <strain evidence="3 4">MSr12523</strain>
    </source>
</reference>
<sequence>MLALTPANGDTNVSVQDPIQVTFSERVKIGPSAVTLATPSGTIISTRVILSSDQRTITITPVAEQKAPAELVAHFGDVSALDGRPLASIPNWSWTLPPWLRMGSRLTERFILGDASVAAGRGRRIALVAKERNDDAKPKWTVSTLDTLHGTWTQLGDPLSLITWDPHILFDPNDNLVLSSDHAPGNTRDKVVQRWSGTGWDKLGVPIHEVRDVTDSPLAIDANGRLLLACSEGIPGETITYNVIVRAFDANGTWSPIGGPVNDSPTADALHPRIAVDPAGVPYVAYTDSSTHVRKWTGSAWMPVGSTLSTTPSGDPRSLGIAFDDAGRLFAIGSFWDGTTRVIRFDGSDWVPVGAPLSTEYSSAPSIVRGHNGHIFATVYTNYGNQAFRVADITKDGWTMFEPSIEGFAVSLTVDRDNVPIVISSESGVLRPNR</sequence>
<dbReference type="SUPFAM" id="SSF101898">
    <property type="entry name" value="NHL repeat"/>
    <property type="match status" value="1"/>
</dbReference>
<dbReference type="Pfam" id="PF13205">
    <property type="entry name" value="Big_5"/>
    <property type="match status" value="1"/>
</dbReference>
<organism evidence="3 4">
    <name type="scientific">Pendulispora brunnea</name>
    <dbReference type="NCBI Taxonomy" id="2905690"/>
    <lineage>
        <taxon>Bacteria</taxon>
        <taxon>Pseudomonadati</taxon>
        <taxon>Myxococcota</taxon>
        <taxon>Myxococcia</taxon>
        <taxon>Myxococcales</taxon>
        <taxon>Sorangiineae</taxon>
        <taxon>Pendulisporaceae</taxon>
        <taxon>Pendulispora</taxon>
    </lineage>
</organism>
<dbReference type="EMBL" id="CP089982">
    <property type="protein sequence ID" value="WXB00240.1"/>
    <property type="molecule type" value="Genomic_DNA"/>
</dbReference>
<proteinExistence type="predicted"/>
<feature type="domain" description="SbsA Ig-like" evidence="2">
    <location>
        <begin position="3"/>
        <end position="95"/>
    </location>
</feature>
<keyword evidence="4" id="KW-1185">Reference proteome</keyword>
<gene>
    <name evidence="3" type="ORF">LZC95_31590</name>
</gene>
<dbReference type="RefSeq" id="WP_394850880.1">
    <property type="nucleotide sequence ID" value="NZ_CP089982.1"/>
</dbReference>
<evidence type="ECO:0000313" key="3">
    <source>
        <dbReference type="EMBL" id="WXB00240.1"/>
    </source>
</evidence>
<accession>A0ABZ2KTD4</accession>
<evidence type="ECO:0000313" key="4">
    <source>
        <dbReference type="Proteomes" id="UP001379533"/>
    </source>
</evidence>
<evidence type="ECO:0000259" key="2">
    <source>
        <dbReference type="Pfam" id="PF13205"/>
    </source>
</evidence>
<dbReference type="InterPro" id="IPR032812">
    <property type="entry name" value="SbsA_Ig"/>
</dbReference>
<keyword evidence="1" id="KW-0732">Signal</keyword>
<protein>
    <submittedName>
        <fullName evidence="3">Ig-like domain-containing protein</fullName>
    </submittedName>
</protein>
<dbReference type="Proteomes" id="UP001379533">
    <property type="component" value="Chromosome"/>
</dbReference>
<dbReference type="InterPro" id="IPR011042">
    <property type="entry name" value="6-blade_b-propeller_TolB-like"/>
</dbReference>
<name>A0ABZ2KTD4_9BACT</name>
<dbReference type="Gene3D" id="2.120.10.30">
    <property type="entry name" value="TolB, C-terminal domain"/>
    <property type="match status" value="1"/>
</dbReference>
<evidence type="ECO:0000256" key="1">
    <source>
        <dbReference type="ARBA" id="ARBA00022729"/>
    </source>
</evidence>